<evidence type="ECO:0000313" key="1">
    <source>
        <dbReference type="EMBL" id="KKL71999.1"/>
    </source>
</evidence>
<name>A0A0F9EDG3_9ZZZZ</name>
<protein>
    <submittedName>
        <fullName evidence="1">Uncharacterized protein</fullName>
    </submittedName>
</protein>
<reference evidence="1" key="1">
    <citation type="journal article" date="2015" name="Nature">
        <title>Complex archaea that bridge the gap between prokaryotes and eukaryotes.</title>
        <authorList>
            <person name="Spang A."/>
            <person name="Saw J.H."/>
            <person name="Jorgensen S.L."/>
            <person name="Zaremba-Niedzwiedzka K."/>
            <person name="Martijn J."/>
            <person name="Lind A.E."/>
            <person name="van Eijk R."/>
            <person name="Schleper C."/>
            <person name="Guy L."/>
            <person name="Ettema T.J."/>
        </authorList>
    </citation>
    <scope>NUCLEOTIDE SEQUENCE</scope>
</reference>
<organism evidence="1">
    <name type="scientific">marine sediment metagenome</name>
    <dbReference type="NCBI Taxonomy" id="412755"/>
    <lineage>
        <taxon>unclassified sequences</taxon>
        <taxon>metagenomes</taxon>
        <taxon>ecological metagenomes</taxon>
    </lineage>
</organism>
<dbReference type="AlphaFoldDB" id="A0A0F9EDG3"/>
<accession>A0A0F9EDG3</accession>
<dbReference type="EMBL" id="LAZR01025411">
    <property type="protein sequence ID" value="KKL71999.1"/>
    <property type="molecule type" value="Genomic_DNA"/>
</dbReference>
<comment type="caution">
    <text evidence="1">The sequence shown here is derived from an EMBL/GenBank/DDBJ whole genome shotgun (WGS) entry which is preliminary data.</text>
</comment>
<proteinExistence type="predicted"/>
<gene>
    <name evidence="1" type="ORF">LCGC14_2089290</name>
</gene>
<feature type="non-terminal residue" evidence="1">
    <location>
        <position position="272"/>
    </location>
</feature>
<sequence length="272" mass="32168">MESLEFQNIQKIFDKFSIKPDFEIRLQEDSKTYDHHNWRNIFQDIPQSLMRSKFIYIILKLKENSIICMYIGKSATKKSNRLLDHARGLKGIQEKKTELLGTLYERFYHQFFTIDTAFPLYLLIFKWNNTKVMKSVLPFDLEVNVANAEALLISTLSSSFKKVLINHEFITRTKWAMKDVSLDKFNKIKYLNINGTDIHSIWNEWCEKWFLSSCLVPNTKLDNSYIHIPLFETEKTNTLVNTFNTKSGKRILKKHPQMIQRITNSVQIVKQS</sequence>